<dbReference type="GO" id="GO:0046872">
    <property type="term" value="F:metal ion binding"/>
    <property type="evidence" value="ECO:0007669"/>
    <property type="project" value="UniProtKB-KW"/>
</dbReference>
<proteinExistence type="predicted"/>
<dbReference type="GO" id="GO:0004061">
    <property type="term" value="F:arylformamidase activity"/>
    <property type="evidence" value="ECO:0007669"/>
    <property type="project" value="UniProtKB-EC"/>
</dbReference>
<evidence type="ECO:0000256" key="8">
    <source>
        <dbReference type="ARBA" id="ARBA00022833"/>
    </source>
</evidence>
<evidence type="ECO:0000256" key="3">
    <source>
        <dbReference type="ARBA" id="ARBA00011738"/>
    </source>
</evidence>
<comment type="caution">
    <text evidence="12">The sequence shown here is derived from an EMBL/GenBank/DDBJ whole genome shotgun (WGS) entry which is preliminary data.</text>
</comment>
<protein>
    <recommendedName>
        <fullName evidence="5">Kynurenine formamidase</fullName>
        <ecNumber evidence="4">3.5.1.9</ecNumber>
    </recommendedName>
</protein>
<evidence type="ECO:0000256" key="4">
    <source>
        <dbReference type="ARBA" id="ARBA00012930"/>
    </source>
</evidence>
<evidence type="ECO:0000256" key="9">
    <source>
        <dbReference type="ARBA" id="ARBA00023079"/>
    </source>
</evidence>
<dbReference type="Proteomes" id="UP000177912">
    <property type="component" value="Unassembled WGS sequence"/>
</dbReference>
<dbReference type="FunFam" id="3.50.30.50:FF:000001">
    <property type="entry name" value="Kynurenine formamidase"/>
    <property type="match status" value="1"/>
</dbReference>
<evidence type="ECO:0000256" key="5">
    <source>
        <dbReference type="ARBA" id="ARBA00014889"/>
    </source>
</evidence>
<reference evidence="12 13" key="1">
    <citation type="journal article" date="2016" name="Nat. Commun.">
        <title>Thousands of microbial genomes shed light on interconnected biogeochemical processes in an aquifer system.</title>
        <authorList>
            <person name="Anantharaman K."/>
            <person name="Brown C.T."/>
            <person name="Hug L.A."/>
            <person name="Sharon I."/>
            <person name="Castelle C.J."/>
            <person name="Probst A.J."/>
            <person name="Thomas B.C."/>
            <person name="Singh A."/>
            <person name="Wilkins M.J."/>
            <person name="Karaoz U."/>
            <person name="Brodie E.L."/>
            <person name="Williams K.H."/>
            <person name="Hubbard S.S."/>
            <person name="Banfield J.F."/>
        </authorList>
    </citation>
    <scope>NUCLEOTIDE SEQUENCE [LARGE SCALE GENOMIC DNA]</scope>
</reference>
<dbReference type="PANTHER" id="PTHR31118:SF32">
    <property type="entry name" value="KYNURENINE FORMAMIDASE"/>
    <property type="match status" value="1"/>
</dbReference>
<keyword evidence="8" id="KW-0862">Zinc</keyword>
<comment type="subunit">
    <text evidence="3">Homodimer.</text>
</comment>
<comment type="function">
    <text evidence="2">Catalyzes the hydrolysis of N-formyl-L-kynurenine to L-kynurenine, the second step in the kynurenine pathway of tryptophan degradation.</text>
</comment>
<evidence type="ECO:0000313" key="13">
    <source>
        <dbReference type="Proteomes" id="UP000177912"/>
    </source>
</evidence>
<evidence type="ECO:0000256" key="11">
    <source>
        <dbReference type="ARBA" id="ARBA00060547"/>
    </source>
</evidence>
<keyword evidence="9" id="KW-0823">Tryptophan catabolism</keyword>
<comment type="cofactor">
    <cofactor evidence="1">
        <name>Zn(2+)</name>
        <dbReference type="ChEBI" id="CHEBI:29105"/>
    </cofactor>
</comment>
<comment type="pathway">
    <text evidence="11">Amino-acid degradation; L-tryptophan degradation via kynurenine pathway; L-kynurenine from L-tryptophan: step 2/2.</text>
</comment>
<dbReference type="EMBL" id="MFEI01000029">
    <property type="protein sequence ID" value="OGE80514.1"/>
    <property type="molecule type" value="Genomic_DNA"/>
</dbReference>
<accession>A0A1F5NSI2</accession>
<evidence type="ECO:0000256" key="10">
    <source>
        <dbReference type="ARBA" id="ARBA00048496"/>
    </source>
</evidence>
<dbReference type="SUPFAM" id="SSF102198">
    <property type="entry name" value="Putative cyclase"/>
    <property type="match status" value="1"/>
</dbReference>
<comment type="catalytic activity">
    <reaction evidence="10">
        <text>N-formyl-L-kynurenine + H2O = L-kynurenine + formate + H(+)</text>
        <dbReference type="Rhea" id="RHEA:13009"/>
        <dbReference type="ChEBI" id="CHEBI:15377"/>
        <dbReference type="ChEBI" id="CHEBI:15378"/>
        <dbReference type="ChEBI" id="CHEBI:15740"/>
        <dbReference type="ChEBI" id="CHEBI:57959"/>
        <dbReference type="ChEBI" id="CHEBI:58629"/>
        <dbReference type="EC" id="3.5.1.9"/>
    </reaction>
</comment>
<dbReference type="Pfam" id="PF04199">
    <property type="entry name" value="Cyclase"/>
    <property type="match status" value="1"/>
</dbReference>
<evidence type="ECO:0000256" key="7">
    <source>
        <dbReference type="ARBA" id="ARBA00022801"/>
    </source>
</evidence>
<gene>
    <name evidence="12" type="ORF">A2826_01610</name>
</gene>
<dbReference type="STRING" id="1817822.A2826_01610"/>
<evidence type="ECO:0000256" key="6">
    <source>
        <dbReference type="ARBA" id="ARBA00022723"/>
    </source>
</evidence>
<sequence>MKFYDLSIPLSQATITWPGEQPMEIDEKKGTAITSRLAMPSHFGTHIDAPKHFLFNKGTVDNIALSKLVGKAKVFALKSKQIISRNDLLKFSIEKGDKILLKTRNGRNVLGKKFIDNYVSLGLDAAKHLAQKKIDLVGIDYFGIEAKSAPGHPVHKALLAKDIVIVEGCDLSRVPAGNYNIVALPLKIKRGDGAPTRVVLWK</sequence>
<keyword evidence="7" id="KW-0378">Hydrolase</keyword>
<dbReference type="PANTHER" id="PTHR31118">
    <property type="entry name" value="CYCLASE-LIKE PROTEIN 2"/>
    <property type="match status" value="1"/>
</dbReference>
<dbReference type="Gene3D" id="3.50.30.50">
    <property type="entry name" value="Putative cyclase"/>
    <property type="match status" value="1"/>
</dbReference>
<dbReference type="InterPro" id="IPR007325">
    <property type="entry name" value="KFase/CYL"/>
</dbReference>
<name>A0A1F5NSI2_9BACT</name>
<dbReference type="AlphaFoldDB" id="A0A1F5NSI2"/>
<dbReference type="GO" id="GO:0019441">
    <property type="term" value="P:L-tryptophan catabolic process to kynurenine"/>
    <property type="evidence" value="ECO:0007669"/>
    <property type="project" value="InterPro"/>
</dbReference>
<dbReference type="EC" id="3.5.1.9" evidence="4"/>
<keyword evidence="6" id="KW-0479">Metal-binding</keyword>
<organism evidence="12 13">
    <name type="scientific">Candidatus Doudnabacteria bacterium RIFCSPHIGHO2_01_FULL_43_23</name>
    <dbReference type="NCBI Taxonomy" id="1817822"/>
    <lineage>
        <taxon>Bacteria</taxon>
        <taxon>Candidatus Doudnaibacteriota</taxon>
    </lineage>
</organism>
<evidence type="ECO:0000256" key="2">
    <source>
        <dbReference type="ARBA" id="ARBA00002204"/>
    </source>
</evidence>
<evidence type="ECO:0000256" key="1">
    <source>
        <dbReference type="ARBA" id="ARBA00001947"/>
    </source>
</evidence>
<evidence type="ECO:0000313" key="12">
    <source>
        <dbReference type="EMBL" id="OGE80514.1"/>
    </source>
</evidence>
<dbReference type="InterPro" id="IPR037175">
    <property type="entry name" value="KFase_sf"/>
</dbReference>